<dbReference type="AlphaFoldDB" id="A0A133UEI4"/>
<keyword evidence="3" id="KW-1185">Reference proteome</keyword>
<gene>
    <name evidence="2" type="ORF">AKJ65_07250</name>
</gene>
<dbReference type="PATRIC" id="fig|1698264.3.peg.568"/>
<proteinExistence type="predicted"/>
<evidence type="ECO:0000256" key="1">
    <source>
        <dbReference type="SAM" id="MobiDB-lite"/>
    </source>
</evidence>
<reference evidence="2 3" key="1">
    <citation type="journal article" date="2016" name="Sci. Rep.">
        <title>Metabolic traits of an uncultured archaeal lineage -MSBL1- from brine pools of the Red Sea.</title>
        <authorList>
            <person name="Mwirichia R."/>
            <person name="Alam I."/>
            <person name="Rashid M."/>
            <person name="Vinu M."/>
            <person name="Ba-Alawi W."/>
            <person name="Anthony Kamau A."/>
            <person name="Kamanda Ngugi D."/>
            <person name="Goker M."/>
            <person name="Klenk H.P."/>
            <person name="Bajic V."/>
            <person name="Stingl U."/>
        </authorList>
    </citation>
    <scope>NUCLEOTIDE SEQUENCE [LARGE SCALE GENOMIC DNA]</scope>
    <source>
        <strain evidence="2">SCGC-AAA259E19</strain>
    </source>
</reference>
<dbReference type="Proteomes" id="UP000070284">
    <property type="component" value="Unassembled WGS sequence"/>
</dbReference>
<feature type="compositionally biased region" description="Acidic residues" evidence="1">
    <location>
        <begin position="1"/>
        <end position="11"/>
    </location>
</feature>
<feature type="compositionally biased region" description="Gly residues" evidence="1">
    <location>
        <begin position="31"/>
        <end position="44"/>
    </location>
</feature>
<comment type="caution">
    <text evidence="2">The sequence shown here is derived from an EMBL/GenBank/DDBJ whole genome shotgun (WGS) entry which is preliminary data.</text>
</comment>
<sequence length="93" mass="10446">MPEEEEPEEEPESQKDRKEKMREKMKEMQEKGGGPGGMPSGGGLASMMQQMAGAGGRGGQRDKAMIKTMKGLRTDMKEIKEYLKRILETLQKE</sequence>
<name>A0A133UEI4_9EURY</name>
<organism evidence="2 3">
    <name type="scientific">candidate division MSBL1 archaeon SCGC-AAA259E19</name>
    <dbReference type="NCBI Taxonomy" id="1698264"/>
    <lineage>
        <taxon>Archaea</taxon>
        <taxon>Methanobacteriati</taxon>
        <taxon>Methanobacteriota</taxon>
        <taxon>candidate division MSBL1</taxon>
    </lineage>
</organism>
<feature type="region of interest" description="Disordered" evidence="1">
    <location>
        <begin position="1"/>
        <end position="62"/>
    </location>
</feature>
<protein>
    <submittedName>
        <fullName evidence="2">Uncharacterized protein</fullName>
    </submittedName>
</protein>
<dbReference type="EMBL" id="LHXO01000145">
    <property type="protein sequence ID" value="KXA92647.1"/>
    <property type="molecule type" value="Genomic_DNA"/>
</dbReference>
<feature type="compositionally biased region" description="Basic and acidic residues" evidence="1">
    <location>
        <begin position="12"/>
        <end position="30"/>
    </location>
</feature>
<evidence type="ECO:0000313" key="3">
    <source>
        <dbReference type="Proteomes" id="UP000070284"/>
    </source>
</evidence>
<evidence type="ECO:0000313" key="2">
    <source>
        <dbReference type="EMBL" id="KXA92647.1"/>
    </source>
</evidence>
<accession>A0A133UEI4</accession>